<dbReference type="GO" id="GO:0003677">
    <property type="term" value="F:DNA binding"/>
    <property type="evidence" value="ECO:0007669"/>
    <property type="project" value="UniProtKB-KW"/>
</dbReference>
<reference evidence="6 7" key="1">
    <citation type="submission" date="2019-02" db="EMBL/GenBank/DDBJ databases">
        <title>Deep-cultivation of Planctomycetes and their phenomic and genomic characterization uncovers novel biology.</title>
        <authorList>
            <person name="Wiegand S."/>
            <person name="Jogler M."/>
            <person name="Boedeker C."/>
            <person name="Pinto D."/>
            <person name="Vollmers J."/>
            <person name="Rivas-Marin E."/>
            <person name="Kohn T."/>
            <person name="Peeters S.H."/>
            <person name="Heuer A."/>
            <person name="Rast P."/>
            <person name="Oberbeckmann S."/>
            <person name="Bunk B."/>
            <person name="Jeske O."/>
            <person name="Meyerdierks A."/>
            <person name="Storesund J.E."/>
            <person name="Kallscheuer N."/>
            <person name="Luecker S."/>
            <person name="Lage O.M."/>
            <person name="Pohl T."/>
            <person name="Merkel B.J."/>
            <person name="Hornburger P."/>
            <person name="Mueller R.-W."/>
            <person name="Bruemmer F."/>
            <person name="Labrenz M."/>
            <person name="Spormann A.M."/>
            <person name="Op den Camp H."/>
            <person name="Overmann J."/>
            <person name="Amann R."/>
            <person name="Jetten M.S.M."/>
            <person name="Mascher T."/>
            <person name="Medema M.H."/>
            <person name="Devos D.P."/>
            <person name="Kaster A.-K."/>
            <person name="Ovreas L."/>
            <person name="Rohde M."/>
            <person name="Galperin M.Y."/>
            <person name="Jogler C."/>
        </authorList>
    </citation>
    <scope>NUCLEOTIDE SEQUENCE [LARGE SCALE GENOMIC DNA]</scope>
    <source>
        <strain evidence="6 7">Spa11</strain>
    </source>
</reference>
<accession>A0A518KEZ8</accession>
<dbReference type="InterPro" id="IPR000792">
    <property type="entry name" value="Tscrpt_reg_LuxR_C"/>
</dbReference>
<evidence type="ECO:0000256" key="2">
    <source>
        <dbReference type="ARBA" id="ARBA00023125"/>
    </source>
</evidence>
<dbReference type="InterPro" id="IPR016032">
    <property type="entry name" value="Sig_transdc_resp-reg_C-effctor"/>
</dbReference>
<evidence type="ECO:0000259" key="5">
    <source>
        <dbReference type="PROSITE" id="PS50043"/>
    </source>
</evidence>
<sequence length="254" mass="27495">MQAIYQAFEDFSGAEQRPCQTVLVGALGVTPYWHDAAGKLRLPLLQAPTVEEADRALASESPAVVVAPLALFMDGASMESACRWLSTAAVVVVTDTEANAALWRQLAWDALTPPPSADVAAATLTRALTEANRRSKQRQLIATYAHRLASLTRNERDVLDAVCEGRLNKQIASELNVSVRTIEQRRRRVFDKMGVDSAVPLAALTAVVQTLSEQNNRRRRAPSPPPTLPRMHHAAMPPSATPMVLASLAIAGMN</sequence>
<dbReference type="PROSITE" id="PS00622">
    <property type="entry name" value="HTH_LUXR_1"/>
    <property type="match status" value="1"/>
</dbReference>
<dbReference type="PANTHER" id="PTHR44688:SF16">
    <property type="entry name" value="DNA-BINDING TRANSCRIPTIONAL ACTIVATOR DEVR_DOSR"/>
    <property type="match status" value="1"/>
</dbReference>
<dbReference type="EMBL" id="CP036349">
    <property type="protein sequence ID" value="QDV76358.1"/>
    <property type="molecule type" value="Genomic_DNA"/>
</dbReference>
<keyword evidence="3" id="KW-0804">Transcription</keyword>
<evidence type="ECO:0000313" key="6">
    <source>
        <dbReference type="EMBL" id="QDV76358.1"/>
    </source>
</evidence>
<dbReference type="PROSITE" id="PS50043">
    <property type="entry name" value="HTH_LUXR_2"/>
    <property type="match status" value="1"/>
</dbReference>
<dbReference type="PANTHER" id="PTHR44688">
    <property type="entry name" value="DNA-BINDING TRANSCRIPTIONAL ACTIVATOR DEVR_DOSR"/>
    <property type="match status" value="1"/>
</dbReference>
<protein>
    <submittedName>
        <fullName evidence="6">Tetrathionate response regulatory protein TtrR</fullName>
    </submittedName>
</protein>
<evidence type="ECO:0000313" key="7">
    <source>
        <dbReference type="Proteomes" id="UP000316426"/>
    </source>
</evidence>
<dbReference type="SMART" id="SM00421">
    <property type="entry name" value="HTH_LUXR"/>
    <property type="match status" value="1"/>
</dbReference>
<dbReference type="CDD" id="cd06170">
    <property type="entry name" value="LuxR_C_like"/>
    <property type="match status" value="1"/>
</dbReference>
<evidence type="ECO:0000256" key="3">
    <source>
        <dbReference type="ARBA" id="ARBA00023163"/>
    </source>
</evidence>
<dbReference type="AlphaFoldDB" id="A0A518KEZ8"/>
<dbReference type="PRINTS" id="PR00038">
    <property type="entry name" value="HTHLUXR"/>
</dbReference>
<keyword evidence="1" id="KW-0805">Transcription regulation</keyword>
<dbReference type="InterPro" id="IPR036388">
    <property type="entry name" value="WH-like_DNA-bd_sf"/>
</dbReference>
<dbReference type="Proteomes" id="UP000316426">
    <property type="component" value="Chromosome"/>
</dbReference>
<dbReference type="GO" id="GO:0006355">
    <property type="term" value="P:regulation of DNA-templated transcription"/>
    <property type="evidence" value="ECO:0007669"/>
    <property type="project" value="InterPro"/>
</dbReference>
<proteinExistence type="predicted"/>
<keyword evidence="7" id="KW-1185">Reference proteome</keyword>
<evidence type="ECO:0000256" key="4">
    <source>
        <dbReference type="SAM" id="MobiDB-lite"/>
    </source>
</evidence>
<keyword evidence="2" id="KW-0238">DNA-binding</keyword>
<organism evidence="6 7">
    <name type="scientific">Botrimarina mediterranea</name>
    <dbReference type="NCBI Taxonomy" id="2528022"/>
    <lineage>
        <taxon>Bacteria</taxon>
        <taxon>Pseudomonadati</taxon>
        <taxon>Planctomycetota</taxon>
        <taxon>Planctomycetia</taxon>
        <taxon>Pirellulales</taxon>
        <taxon>Lacipirellulaceae</taxon>
        <taxon>Botrimarina</taxon>
    </lineage>
</organism>
<gene>
    <name evidence="6" type="primary">ttrR</name>
    <name evidence="6" type="ORF">Spa11_45880</name>
</gene>
<dbReference type="KEGG" id="bmei:Spa11_45880"/>
<dbReference type="SUPFAM" id="SSF46894">
    <property type="entry name" value="C-terminal effector domain of the bipartite response regulators"/>
    <property type="match status" value="1"/>
</dbReference>
<feature type="domain" description="HTH luxR-type" evidence="5">
    <location>
        <begin position="144"/>
        <end position="209"/>
    </location>
</feature>
<dbReference type="Gene3D" id="1.10.10.10">
    <property type="entry name" value="Winged helix-like DNA-binding domain superfamily/Winged helix DNA-binding domain"/>
    <property type="match status" value="1"/>
</dbReference>
<dbReference type="RefSeq" id="WP_145116800.1">
    <property type="nucleotide sequence ID" value="NZ_CP036349.1"/>
</dbReference>
<dbReference type="Pfam" id="PF00196">
    <property type="entry name" value="GerE"/>
    <property type="match status" value="1"/>
</dbReference>
<evidence type="ECO:0000256" key="1">
    <source>
        <dbReference type="ARBA" id="ARBA00023015"/>
    </source>
</evidence>
<feature type="region of interest" description="Disordered" evidence="4">
    <location>
        <begin position="211"/>
        <end position="237"/>
    </location>
</feature>
<name>A0A518KEZ8_9BACT</name>